<feature type="transmembrane region" description="Helical" evidence="10">
    <location>
        <begin position="496"/>
        <end position="514"/>
    </location>
</feature>
<feature type="chain" id="PRO_5032817435" evidence="11">
    <location>
        <begin position="25"/>
        <end position="648"/>
    </location>
</feature>
<keyword evidence="11" id="KW-0732">Signal</keyword>
<sequence length="648" mass="69015">MPFHRTLRTLVAGLLVIAASVALASEPEDVATAWRLLDYIAVDYREAVKDGAIANDAEYREMTEFSASARQRIDALPASPALASLRDKAAGLERAIVGKQAPEEVARLAREVASTLIAAYPVPIAPAQAPDLERGRQVYAQHCASCHGVTGGGDGPATIGADMDPPPIAFSDEDRARERSVFALYQVIEQGLDGTSMPSFADTLSPQDRWAVAAFAGTLAYPPDAVPAGERIWKADDAFRATMSLDRLMALRPAELAAQRGETDGKALTAYLRHRLAEAAAPSGGHLTLARQRLNEALDALRAGDGKRATDLALSAYLDGFEPLEPALAARDNALMVRIEEAMIAVRAGIAEGVGPDAVAVDIGRLDTLFGEAEAKLSEGPSSGLAMLLASFAILFREGLEALLIVVSMLACLRKADRPDMARWVHYGWGLALVAGAATWALATWIITISGAGRELTEGFGSLLAAIVVVWVGIWMHGKSHAGAWQSYIRDRLTGALSRGSGFFLLGLAFLIVYREVFETILFYAAIWNQGEAGTVLAGAALAVLALALIAWMMIRFGMRLPIGQFFGAVSILLAGLAVVLIGKAVAAFQEAGSLPVLPLSGYPRIEMLGLYPTREGVAAQIILLVILAIGFVYARRSDKHLPAERRS</sequence>
<gene>
    <name evidence="13" type="ORF">HNR00_004862</name>
</gene>
<dbReference type="PANTHER" id="PTHR31632:SF2">
    <property type="entry name" value="PLASMA MEMBRANE IRON PERMEASE"/>
    <property type="match status" value="1"/>
</dbReference>
<dbReference type="InterPro" id="IPR009056">
    <property type="entry name" value="Cyt_c-like_dom"/>
</dbReference>
<keyword evidence="8 10" id="KW-0472">Membrane</keyword>
<evidence type="ECO:0000256" key="10">
    <source>
        <dbReference type="SAM" id="Phobius"/>
    </source>
</evidence>
<dbReference type="PROSITE" id="PS51007">
    <property type="entry name" value="CYTC"/>
    <property type="match status" value="1"/>
</dbReference>
<feature type="signal peptide" evidence="11">
    <location>
        <begin position="1"/>
        <end position="24"/>
    </location>
</feature>
<keyword evidence="4 10" id="KW-0812">Transmembrane</keyword>
<keyword evidence="3 9" id="KW-0349">Heme</keyword>
<dbReference type="Pfam" id="PF03239">
    <property type="entry name" value="FTR1"/>
    <property type="match status" value="1"/>
</dbReference>
<reference evidence="13 14" key="1">
    <citation type="submission" date="2020-08" db="EMBL/GenBank/DDBJ databases">
        <title>Genomic Encyclopedia of Type Strains, Phase IV (KMG-IV): sequencing the most valuable type-strain genomes for metagenomic binning, comparative biology and taxonomic classification.</title>
        <authorList>
            <person name="Goeker M."/>
        </authorList>
    </citation>
    <scope>NUCLEOTIDE SEQUENCE [LARGE SCALE GENOMIC DNA]</scope>
    <source>
        <strain evidence="13 14">DSM 2163</strain>
    </source>
</reference>
<dbReference type="Gene3D" id="1.10.760.10">
    <property type="entry name" value="Cytochrome c-like domain"/>
    <property type="match status" value="1"/>
</dbReference>
<keyword evidence="14" id="KW-1185">Reference proteome</keyword>
<comment type="subcellular location">
    <subcellularLocation>
        <location evidence="1">Membrane</location>
        <topology evidence="1">Multi-pass membrane protein</topology>
    </subcellularLocation>
</comment>
<dbReference type="GO" id="GO:0020037">
    <property type="term" value="F:heme binding"/>
    <property type="evidence" value="ECO:0007669"/>
    <property type="project" value="InterPro"/>
</dbReference>
<proteinExistence type="inferred from homology"/>
<protein>
    <submittedName>
        <fullName evidence="13">High-affinity iron transporter</fullName>
    </submittedName>
</protein>
<keyword evidence="5 9" id="KW-0479">Metal-binding</keyword>
<name>A0A840ZR79_9HYPH</name>
<evidence type="ECO:0000256" key="1">
    <source>
        <dbReference type="ARBA" id="ARBA00004141"/>
    </source>
</evidence>
<dbReference type="Pfam" id="PF13442">
    <property type="entry name" value="Cytochrome_CBB3"/>
    <property type="match status" value="1"/>
</dbReference>
<feature type="transmembrane region" description="Helical" evidence="10">
    <location>
        <begin position="459"/>
        <end position="476"/>
    </location>
</feature>
<dbReference type="EMBL" id="JACHOP010000035">
    <property type="protein sequence ID" value="MBB5760116.1"/>
    <property type="molecule type" value="Genomic_DNA"/>
</dbReference>
<evidence type="ECO:0000259" key="12">
    <source>
        <dbReference type="PROSITE" id="PS51007"/>
    </source>
</evidence>
<dbReference type="AlphaFoldDB" id="A0A840ZR79"/>
<organism evidence="13 14">
    <name type="scientific">Methylorubrum rhodinum</name>
    <dbReference type="NCBI Taxonomy" id="29428"/>
    <lineage>
        <taxon>Bacteria</taxon>
        <taxon>Pseudomonadati</taxon>
        <taxon>Pseudomonadota</taxon>
        <taxon>Alphaproteobacteria</taxon>
        <taxon>Hyphomicrobiales</taxon>
        <taxon>Methylobacteriaceae</taxon>
        <taxon>Methylorubrum</taxon>
    </lineage>
</organism>
<dbReference type="GO" id="GO:0046872">
    <property type="term" value="F:metal ion binding"/>
    <property type="evidence" value="ECO:0007669"/>
    <property type="project" value="UniProtKB-KW"/>
</dbReference>
<evidence type="ECO:0000256" key="2">
    <source>
        <dbReference type="ARBA" id="ARBA00008333"/>
    </source>
</evidence>
<evidence type="ECO:0000256" key="5">
    <source>
        <dbReference type="ARBA" id="ARBA00022723"/>
    </source>
</evidence>
<keyword evidence="6 10" id="KW-1133">Transmembrane helix</keyword>
<feature type="transmembrane region" description="Helical" evidence="10">
    <location>
        <begin position="534"/>
        <end position="554"/>
    </location>
</feature>
<comment type="caution">
    <text evidence="13">The sequence shown here is derived from an EMBL/GenBank/DDBJ whole genome shotgun (WGS) entry which is preliminary data.</text>
</comment>
<keyword evidence="7 9" id="KW-0408">Iron</keyword>
<evidence type="ECO:0000256" key="11">
    <source>
        <dbReference type="SAM" id="SignalP"/>
    </source>
</evidence>
<dbReference type="PANTHER" id="PTHR31632">
    <property type="entry name" value="IRON TRANSPORTER FTH1"/>
    <property type="match status" value="1"/>
</dbReference>
<feature type="transmembrane region" description="Helical" evidence="10">
    <location>
        <begin position="424"/>
        <end position="447"/>
    </location>
</feature>
<dbReference type="InterPro" id="IPR004923">
    <property type="entry name" value="FTR1/Fip1/EfeU"/>
</dbReference>
<evidence type="ECO:0000313" key="14">
    <source>
        <dbReference type="Proteomes" id="UP000583454"/>
    </source>
</evidence>
<comment type="similarity">
    <text evidence="2">Belongs to the oxidase-dependent Fe transporter (OFeT) (TC 9.A.10.1) family.</text>
</comment>
<dbReference type="GO" id="GO:0015093">
    <property type="term" value="F:ferrous iron transmembrane transporter activity"/>
    <property type="evidence" value="ECO:0007669"/>
    <property type="project" value="TreeGrafter"/>
</dbReference>
<dbReference type="InterPro" id="IPR036909">
    <property type="entry name" value="Cyt_c-like_dom_sf"/>
</dbReference>
<evidence type="ECO:0000256" key="6">
    <source>
        <dbReference type="ARBA" id="ARBA00022989"/>
    </source>
</evidence>
<feature type="transmembrane region" description="Helical" evidence="10">
    <location>
        <begin position="566"/>
        <end position="589"/>
    </location>
</feature>
<evidence type="ECO:0000256" key="9">
    <source>
        <dbReference type="PROSITE-ProRule" id="PRU00433"/>
    </source>
</evidence>
<evidence type="ECO:0000256" key="4">
    <source>
        <dbReference type="ARBA" id="ARBA00022692"/>
    </source>
</evidence>
<dbReference type="Proteomes" id="UP000583454">
    <property type="component" value="Unassembled WGS sequence"/>
</dbReference>
<evidence type="ECO:0000256" key="7">
    <source>
        <dbReference type="ARBA" id="ARBA00023004"/>
    </source>
</evidence>
<evidence type="ECO:0000313" key="13">
    <source>
        <dbReference type="EMBL" id="MBB5760116.1"/>
    </source>
</evidence>
<dbReference type="RefSeq" id="WP_183573779.1">
    <property type="nucleotide sequence ID" value="NZ_JACHOP010000035.1"/>
</dbReference>
<accession>A0A840ZR79</accession>
<evidence type="ECO:0000256" key="3">
    <source>
        <dbReference type="ARBA" id="ARBA00022617"/>
    </source>
</evidence>
<feature type="domain" description="Cytochrome c" evidence="12">
    <location>
        <begin position="130"/>
        <end position="220"/>
    </location>
</feature>
<evidence type="ECO:0000256" key="8">
    <source>
        <dbReference type="ARBA" id="ARBA00023136"/>
    </source>
</evidence>
<dbReference type="GO" id="GO:0009055">
    <property type="term" value="F:electron transfer activity"/>
    <property type="evidence" value="ECO:0007669"/>
    <property type="project" value="InterPro"/>
</dbReference>
<feature type="transmembrane region" description="Helical" evidence="10">
    <location>
        <begin position="385"/>
        <end position="412"/>
    </location>
</feature>
<dbReference type="SUPFAM" id="SSF46626">
    <property type="entry name" value="Cytochrome c"/>
    <property type="match status" value="1"/>
</dbReference>
<dbReference type="GO" id="GO:0033573">
    <property type="term" value="C:high-affinity iron permease complex"/>
    <property type="evidence" value="ECO:0007669"/>
    <property type="project" value="InterPro"/>
</dbReference>
<feature type="transmembrane region" description="Helical" evidence="10">
    <location>
        <begin position="618"/>
        <end position="635"/>
    </location>
</feature>